<evidence type="ECO:0000256" key="3">
    <source>
        <dbReference type="ARBA" id="ARBA00022801"/>
    </source>
</evidence>
<dbReference type="SMART" id="SM00226">
    <property type="entry name" value="LMWPc"/>
    <property type="match status" value="1"/>
</dbReference>
<dbReference type="InterPro" id="IPR023485">
    <property type="entry name" value="Ptyr_pPase"/>
</dbReference>
<dbReference type="Proteomes" id="UP000283003">
    <property type="component" value="Unassembled WGS sequence"/>
</dbReference>
<accession>A0A437H122</accession>
<dbReference type="InterPro" id="IPR050438">
    <property type="entry name" value="LMW_PTPase"/>
</dbReference>
<feature type="active site" description="Proton donor" evidence="5">
    <location>
        <position position="126"/>
    </location>
</feature>
<evidence type="ECO:0000256" key="4">
    <source>
        <dbReference type="ARBA" id="ARBA00022912"/>
    </source>
</evidence>
<evidence type="ECO:0000313" key="8">
    <source>
        <dbReference type="Proteomes" id="UP000283003"/>
    </source>
</evidence>
<dbReference type="SUPFAM" id="SSF52788">
    <property type="entry name" value="Phosphotyrosine protein phosphatases I"/>
    <property type="match status" value="1"/>
</dbReference>
<proteinExistence type="inferred from homology"/>
<feature type="active site" description="Nucleophile" evidence="5">
    <location>
        <position position="11"/>
    </location>
</feature>
<dbReference type="Pfam" id="PF01451">
    <property type="entry name" value="LMWPc"/>
    <property type="match status" value="1"/>
</dbReference>
<dbReference type="EMBL" id="RXOL01000001">
    <property type="protein sequence ID" value="RVQ69330.1"/>
    <property type="molecule type" value="Genomic_DNA"/>
</dbReference>
<feature type="domain" description="Phosphotyrosine protein phosphatase I" evidence="6">
    <location>
        <begin position="5"/>
        <end position="152"/>
    </location>
</feature>
<evidence type="ECO:0000313" key="7">
    <source>
        <dbReference type="EMBL" id="RVQ69330.1"/>
    </source>
</evidence>
<evidence type="ECO:0000256" key="1">
    <source>
        <dbReference type="ARBA" id="ARBA00011063"/>
    </source>
</evidence>
<dbReference type="PANTHER" id="PTHR11717:SF7">
    <property type="entry name" value="LOW MOLECULAR WEIGHT PHOSPHOTYROSINE PROTEIN PHOSPHATASE"/>
    <property type="match status" value="1"/>
</dbReference>
<dbReference type="PANTHER" id="PTHR11717">
    <property type="entry name" value="LOW MOLECULAR WEIGHT PROTEIN TYROSINE PHOSPHATASE"/>
    <property type="match status" value="1"/>
</dbReference>
<name>A0A437H122_9SPHN</name>
<dbReference type="CDD" id="cd16343">
    <property type="entry name" value="LMWPTP"/>
    <property type="match status" value="1"/>
</dbReference>
<dbReference type="InterPro" id="IPR017867">
    <property type="entry name" value="Tyr_phospatase_low_mol_wt"/>
</dbReference>
<comment type="caution">
    <text evidence="7">The sequence shown here is derived from an EMBL/GenBank/DDBJ whole genome shotgun (WGS) entry which is preliminary data.</text>
</comment>
<dbReference type="InterPro" id="IPR036196">
    <property type="entry name" value="Ptyr_pPase_sf"/>
</dbReference>
<sequence length="155" mass="16723">MKQSPRVLFVCLGNICRSPLAEAAFRAEAEAAGLAVHTDSAGTAAYHVGNPPDPRAIREAARNGIDIAHYRGRQVTARDFHEFTHVFALDADNLANLRRVRPVDGSAELALLMDMVPGRRGEAVADPYYGDEAGFAVTWDDVSMAARAMVASLKD</sequence>
<evidence type="ECO:0000256" key="2">
    <source>
        <dbReference type="ARBA" id="ARBA00013064"/>
    </source>
</evidence>
<dbReference type="EC" id="3.1.3.48" evidence="2"/>
<keyword evidence="8" id="KW-1185">Reference proteome</keyword>
<keyword evidence="4" id="KW-0904">Protein phosphatase</keyword>
<dbReference type="RefSeq" id="WP_127611522.1">
    <property type="nucleotide sequence ID" value="NZ_RXOL01000001.1"/>
</dbReference>
<organism evidence="7 8">
    <name type="scientific">Croceicoccus ponticola</name>
    <dbReference type="NCBI Taxonomy" id="2217664"/>
    <lineage>
        <taxon>Bacteria</taxon>
        <taxon>Pseudomonadati</taxon>
        <taxon>Pseudomonadota</taxon>
        <taxon>Alphaproteobacteria</taxon>
        <taxon>Sphingomonadales</taxon>
        <taxon>Erythrobacteraceae</taxon>
        <taxon>Croceicoccus</taxon>
    </lineage>
</organism>
<reference evidence="7 8" key="1">
    <citation type="submission" date="2018-12" db="EMBL/GenBank/DDBJ databases">
        <title>Croceicoccus ponticola sp. nov., a lipolytic bacterium isolated from seawater.</title>
        <authorList>
            <person name="Yoon J.-H."/>
        </authorList>
    </citation>
    <scope>NUCLEOTIDE SEQUENCE [LARGE SCALE GENOMIC DNA]</scope>
    <source>
        <strain evidence="7 8">GM-16</strain>
    </source>
</reference>
<dbReference type="AlphaFoldDB" id="A0A437H122"/>
<protein>
    <recommendedName>
        <fullName evidence="2">protein-tyrosine-phosphatase</fullName>
        <ecNumber evidence="2">3.1.3.48</ecNumber>
    </recommendedName>
</protein>
<feature type="active site" evidence="5">
    <location>
        <position position="17"/>
    </location>
</feature>
<dbReference type="GO" id="GO:0004725">
    <property type="term" value="F:protein tyrosine phosphatase activity"/>
    <property type="evidence" value="ECO:0007669"/>
    <property type="project" value="UniProtKB-EC"/>
</dbReference>
<keyword evidence="3" id="KW-0378">Hydrolase</keyword>
<dbReference type="PRINTS" id="PR00719">
    <property type="entry name" value="LMWPTPASE"/>
</dbReference>
<evidence type="ECO:0000256" key="5">
    <source>
        <dbReference type="PIRSR" id="PIRSR617867-1"/>
    </source>
</evidence>
<evidence type="ECO:0000259" key="6">
    <source>
        <dbReference type="SMART" id="SM00226"/>
    </source>
</evidence>
<gene>
    <name evidence="7" type="ORF">EKN06_03860</name>
</gene>
<dbReference type="Gene3D" id="3.40.50.2300">
    <property type="match status" value="1"/>
</dbReference>
<comment type="similarity">
    <text evidence="1">Belongs to the low molecular weight phosphotyrosine protein phosphatase family.</text>
</comment>
<dbReference type="OrthoDB" id="9784339at2"/>